<dbReference type="Proteomes" id="UP001549099">
    <property type="component" value="Unassembled WGS sequence"/>
</dbReference>
<comment type="caution">
    <text evidence="5">The sequence shown here is derived from an EMBL/GenBank/DDBJ whole genome shotgun (WGS) entry which is preliminary data.</text>
</comment>
<organism evidence="5 6">
    <name type="scientific">Bhargavaea ullalensis</name>
    <dbReference type="NCBI Taxonomy" id="1265685"/>
    <lineage>
        <taxon>Bacteria</taxon>
        <taxon>Bacillati</taxon>
        <taxon>Bacillota</taxon>
        <taxon>Bacilli</taxon>
        <taxon>Bacillales</taxon>
        <taxon>Caryophanaceae</taxon>
        <taxon>Bhargavaea</taxon>
    </lineage>
</organism>
<evidence type="ECO:0000256" key="3">
    <source>
        <dbReference type="RuleBase" id="RU362028"/>
    </source>
</evidence>
<dbReference type="InterPro" id="IPR020103">
    <property type="entry name" value="PsdUridine_synth_cat_dom_sf"/>
</dbReference>
<evidence type="ECO:0000313" key="6">
    <source>
        <dbReference type="Proteomes" id="UP001549099"/>
    </source>
</evidence>
<evidence type="ECO:0000256" key="1">
    <source>
        <dbReference type="ARBA" id="ARBA00000073"/>
    </source>
</evidence>
<reference evidence="5 6" key="1">
    <citation type="submission" date="2024-06" db="EMBL/GenBank/DDBJ databases">
        <title>Genomic Encyclopedia of Type Strains, Phase IV (KMG-IV): sequencing the most valuable type-strain genomes for metagenomic binning, comparative biology and taxonomic classification.</title>
        <authorList>
            <person name="Goeker M."/>
        </authorList>
    </citation>
    <scope>NUCLEOTIDE SEQUENCE [LARGE SCALE GENOMIC DNA]</scope>
    <source>
        <strain evidence="5 6">DSM 26128</strain>
    </source>
</reference>
<dbReference type="PANTHER" id="PTHR21600">
    <property type="entry name" value="MITOCHONDRIAL RNA PSEUDOURIDINE SYNTHASE"/>
    <property type="match status" value="1"/>
</dbReference>
<dbReference type="CDD" id="cd02869">
    <property type="entry name" value="PseudoU_synth_RluA_like"/>
    <property type="match status" value="1"/>
</dbReference>
<protein>
    <recommendedName>
        <fullName evidence="3">Pseudouridine synthase</fullName>
        <ecNumber evidence="3">5.4.99.-</ecNumber>
    </recommendedName>
</protein>
<proteinExistence type="inferred from homology"/>
<accession>A0ABV2GBL6</accession>
<keyword evidence="3 5" id="KW-0413">Isomerase</keyword>
<comment type="catalytic activity">
    <reaction evidence="1 3">
        <text>a uridine in RNA = a pseudouridine in RNA</text>
        <dbReference type="Rhea" id="RHEA:48348"/>
        <dbReference type="Rhea" id="RHEA-COMP:12068"/>
        <dbReference type="Rhea" id="RHEA-COMP:12069"/>
        <dbReference type="ChEBI" id="CHEBI:65314"/>
        <dbReference type="ChEBI" id="CHEBI:65315"/>
    </reaction>
</comment>
<dbReference type="Gene3D" id="3.30.2350.10">
    <property type="entry name" value="Pseudouridine synthase"/>
    <property type="match status" value="1"/>
</dbReference>
<name>A0ABV2GBL6_9BACL</name>
<sequence length="305" mass="33149">MLDDRRFRLTFTAGEEGGELGRFLSECGISRRTLTAVKYRGGHLYVNGSERTVRHRLSPGDEVTVIFPPEEPAEGLSAEDGPLSVVHEDDALLIIDKPAGLATIPSRDAPGGTLANFVAGKFQREGIPATAHVVTRLDRNTSGLVCMAKNRHIHHLLSEQMKAGGLFKRYAAIAPGRFRSGHFMIDSPIGRKDGSIIERTVRPDGQRALTEVSVVRSAEAEGRLLNELSVILHTGRTHQIRVHLASIGHPLEGDSLYGGSVDRIGRQALHCTELSLGHPLTGEPVSFLSPLPEDMRRMGLSPGTR</sequence>
<feature type="domain" description="Pseudouridine synthase RsuA/RluA-like" evidence="4">
    <location>
        <begin position="92"/>
        <end position="246"/>
    </location>
</feature>
<dbReference type="EMBL" id="JBEPLW010000010">
    <property type="protein sequence ID" value="MET3575674.1"/>
    <property type="molecule type" value="Genomic_DNA"/>
</dbReference>
<dbReference type="InterPro" id="IPR006145">
    <property type="entry name" value="PsdUridine_synth_RsuA/RluA"/>
</dbReference>
<comment type="function">
    <text evidence="3">Responsible for synthesis of pseudouridine from uracil.</text>
</comment>
<gene>
    <name evidence="5" type="ORF">ABID49_001579</name>
</gene>
<dbReference type="InterPro" id="IPR006225">
    <property type="entry name" value="PsdUridine_synth_RluC/D"/>
</dbReference>
<dbReference type="EC" id="5.4.99.-" evidence="3"/>
<dbReference type="SUPFAM" id="SSF55120">
    <property type="entry name" value="Pseudouridine synthase"/>
    <property type="match status" value="1"/>
</dbReference>
<dbReference type="RefSeq" id="WP_354197031.1">
    <property type="nucleotide sequence ID" value="NZ_JBEPLW010000010.1"/>
</dbReference>
<comment type="similarity">
    <text evidence="2 3">Belongs to the pseudouridine synthase RluA family.</text>
</comment>
<evidence type="ECO:0000259" key="4">
    <source>
        <dbReference type="Pfam" id="PF00849"/>
    </source>
</evidence>
<evidence type="ECO:0000256" key="2">
    <source>
        <dbReference type="ARBA" id="ARBA00010876"/>
    </source>
</evidence>
<evidence type="ECO:0000313" key="5">
    <source>
        <dbReference type="EMBL" id="MET3575674.1"/>
    </source>
</evidence>
<dbReference type="Pfam" id="PF00849">
    <property type="entry name" value="PseudoU_synth_2"/>
    <property type="match status" value="1"/>
</dbReference>
<keyword evidence="6" id="KW-1185">Reference proteome</keyword>
<dbReference type="InterPro" id="IPR050188">
    <property type="entry name" value="RluA_PseudoU_synthase"/>
</dbReference>
<dbReference type="PANTHER" id="PTHR21600:SF35">
    <property type="entry name" value="PSEUDOURIDINE SYNTHASE"/>
    <property type="match status" value="1"/>
</dbReference>
<dbReference type="NCBIfam" id="TIGR00005">
    <property type="entry name" value="rluA_subfam"/>
    <property type="match status" value="1"/>
</dbReference>
<dbReference type="GO" id="GO:0160140">
    <property type="term" value="F:23S rRNA pseudouridine(1911/1915/1917) synthase activity"/>
    <property type="evidence" value="ECO:0007669"/>
    <property type="project" value="UniProtKB-EC"/>
</dbReference>